<dbReference type="Proteomes" id="UP001497525">
    <property type="component" value="Unassembled WGS sequence"/>
</dbReference>
<gene>
    <name evidence="2" type="ORF">CDAUBV1_LOCUS3712</name>
</gene>
<evidence type="ECO:0000256" key="1">
    <source>
        <dbReference type="SAM" id="MobiDB-lite"/>
    </source>
</evidence>
<feature type="compositionally biased region" description="Basic and acidic residues" evidence="1">
    <location>
        <begin position="122"/>
        <end position="141"/>
    </location>
</feature>
<protein>
    <submittedName>
        <fullName evidence="2">Uncharacterized protein</fullName>
    </submittedName>
</protein>
<sequence>MLPVSLNFTPNPGYLIGFDALLADVEDDVITVDRFYNDRGSRNTLPKPPEPGPSVGTHSVKPVWSFVPLQSDMVEEDENMDQTIAEEATVPTNQTVRSSPEHFPIESVIDANSSRVQPHGVVSEEKEKSSMKKTVDAKPGG</sequence>
<evidence type="ECO:0000313" key="2">
    <source>
        <dbReference type="EMBL" id="CAL5131285.1"/>
    </source>
</evidence>
<reference evidence="2" key="1">
    <citation type="submission" date="2024-06" db="EMBL/GenBank/DDBJ databases">
        <authorList>
            <person name="Liu X."/>
            <person name="Lenzi L."/>
            <person name="Haldenby T S."/>
            <person name="Uol C."/>
        </authorList>
    </citation>
    <scope>NUCLEOTIDE SEQUENCE</scope>
</reference>
<comment type="caution">
    <text evidence="2">The sequence shown here is derived from an EMBL/GenBank/DDBJ whole genome shotgun (WGS) entry which is preliminary data.</text>
</comment>
<evidence type="ECO:0000313" key="3">
    <source>
        <dbReference type="Proteomes" id="UP001497525"/>
    </source>
</evidence>
<dbReference type="EMBL" id="CAXLJL010000090">
    <property type="protein sequence ID" value="CAL5131285.1"/>
    <property type="molecule type" value="Genomic_DNA"/>
</dbReference>
<name>A0AAV2T241_CALDB</name>
<accession>A0AAV2T241</accession>
<proteinExistence type="predicted"/>
<feature type="region of interest" description="Disordered" evidence="1">
    <location>
        <begin position="38"/>
        <end position="60"/>
    </location>
</feature>
<feature type="region of interest" description="Disordered" evidence="1">
    <location>
        <begin position="109"/>
        <end position="141"/>
    </location>
</feature>
<organism evidence="2 3">
    <name type="scientific">Calicophoron daubneyi</name>
    <name type="common">Rumen fluke</name>
    <name type="synonym">Paramphistomum daubneyi</name>
    <dbReference type="NCBI Taxonomy" id="300641"/>
    <lineage>
        <taxon>Eukaryota</taxon>
        <taxon>Metazoa</taxon>
        <taxon>Spiralia</taxon>
        <taxon>Lophotrochozoa</taxon>
        <taxon>Platyhelminthes</taxon>
        <taxon>Trematoda</taxon>
        <taxon>Digenea</taxon>
        <taxon>Plagiorchiida</taxon>
        <taxon>Pronocephalata</taxon>
        <taxon>Paramphistomoidea</taxon>
        <taxon>Paramphistomidae</taxon>
        <taxon>Calicophoron</taxon>
    </lineage>
</organism>
<dbReference type="AlphaFoldDB" id="A0AAV2T241"/>